<keyword evidence="2" id="KW-0472">Membrane</keyword>
<dbReference type="InterPro" id="IPR011990">
    <property type="entry name" value="TPR-like_helical_dom_sf"/>
</dbReference>
<dbReference type="KEGG" id="oho:Oweho_0615"/>
<dbReference type="EMBL" id="CP003156">
    <property type="protein sequence ID" value="AEV31630.1"/>
    <property type="molecule type" value="Genomic_DNA"/>
</dbReference>
<keyword evidence="1" id="KW-0732">Signal</keyword>
<dbReference type="HOGENOM" id="CLU_068039_0_0_10"/>
<evidence type="ECO:0000259" key="4">
    <source>
        <dbReference type="Pfam" id="PF13525"/>
    </source>
</evidence>
<dbReference type="InterPro" id="IPR039565">
    <property type="entry name" value="BamD-like"/>
</dbReference>
<dbReference type="OrthoDB" id="9770761at2"/>
<dbReference type="InterPro" id="IPR017689">
    <property type="entry name" value="BamD"/>
</dbReference>
<proteinExistence type="predicted"/>
<evidence type="ECO:0000313" key="5">
    <source>
        <dbReference type="EMBL" id="AEV31630.1"/>
    </source>
</evidence>
<organism evidence="5 6">
    <name type="scientific">Owenweeksia hongkongensis (strain DSM 17368 / CIP 108786 / JCM 12287 / NRRL B-23963 / UST20020801)</name>
    <dbReference type="NCBI Taxonomy" id="926562"/>
    <lineage>
        <taxon>Bacteria</taxon>
        <taxon>Pseudomonadati</taxon>
        <taxon>Bacteroidota</taxon>
        <taxon>Flavobacteriia</taxon>
        <taxon>Flavobacteriales</taxon>
        <taxon>Owenweeksiaceae</taxon>
        <taxon>Owenweeksia</taxon>
    </lineage>
</organism>
<sequence>MKARTLIGILSIFILASCSEFQKAQKSTDLDYKYNKAVEYYNNEKYNNAYTLFDELVTLFRGTNKAADAYYYLAMTNYQLGDYILGAYHFKNFAKTFPKSEKAEECSFMVGFCYYLESPTYSLDQTYTYKAINELQLFVNTHPQSEHLQDCNTYIREMRKKLEKKSYEIAYQYYHTGYYQAAVVAFNNTLNDFPDTQYHEEILFTRLLSAYELAKNSIESKKLQRFIESKTAYNEFIGYYPESKDAKEAVQMYVKIQDHIHNLQQQS</sequence>
<dbReference type="Gene3D" id="1.25.40.10">
    <property type="entry name" value="Tetratricopeptide repeat domain"/>
    <property type="match status" value="1"/>
</dbReference>
<dbReference type="PROSITE" id="PS51257">
    <property type="entry name" value="PROKAR_LIPOPROTEIN"/>
    <property type="match status" value="1"/>
</dbReference>
<dbReference type="RefSeq" id="WP_014200991.1">
    <property type="nucleotide sequence ID" value="NC_016599.1"/>
</dbReference>
<evidence type="ECO:0000313" key="6">
    <source>
        <dbReference type="Proteomes" id="UP000005631"/>
    </source>
</evidence>
<dbReference type="SUPFAM" id="SSF48452">
    <property type="entry name" value="TPR-like"/>
    <property type="match status" value="1"/>
</dbReference>
<name>G8R0H0_OWEHD</name>
<dbReference type="STRING" id="926562.Oweho_0615"/>
<feature type="domain" description="Outer membrane lipoprotein BamD-like" evidence="4">
    <location>
        <begin position="34"/>
        <end position="214"/>
    </location>
</feature>
<keyword evidence="5" id="KW-0449">Lipoprotein</keyword>
<keyword evidence="3" id="KW-0998">Cell outer membrane</keyword>
<dbReference type="Pfam" id="PF13525">
    <property type="entry name" value="YfiO"/>
    <property type="match status" value="1"/>
</dbReference>
<evidence type="ECO:0000256" key="2">
    <source>
        <dbReference type="ARBA" id="ARBA00023136"/>
    </source>
</evidence>
<dbReference type="eggNOG" id="COG4105">
    <property type="taxonomic scope" value="Bacteria"/>
</dbReference>
<evidence type="ECO:0000256" key="3">
    <source>
        <dbReference type="ARBA" id="ARBA00023237"/>
    </source>
</evidence>
<evidence type="ECO:0000256" key="1">
    <source>
        <dbReference type="ARBA" id="ARBA00022729"/>
    </source>
</evidence>
<dbReference type="AlphaFoldDB" id="G8R0H0"/>
<gene>
    <name evidence="5" type="ordered locus">Oweho_0615</name>
</gene>
<dbReference type="NCBIfam" id="TIGR03302">
    <property type="entry name" value="OM_YfiO"/>
    <property type="match status" value="1"/>
</dbReference>
<keyword evidence="6" id="KW-1185">Reference proteome</keyword>
<accession>G8R0H0</accession>
<dbReference type="Proteomes" id="UP000005631">
    <property type="component" value="Chromosome"/>
</dbReference>
<reference evidence="5 6" key="1">
    <citation type="journal article" date="2012" name="Stand. Genomic Sci.">
        <title>Genome sequence of the orange-pigmented seawater bacterium Owenweeksia hongkongensis type strain (UST20020801(T)).</title>
        <authorList>
            <person name="Riedel T."/>
            <person name="Held B."/>
            <person name="Nolan M."/>
            <person name="Lucas S."/>
            <person name="Lapidus A."/>
            <person name="Tice H."/>
            <person name="Del Rio T.G."/>
            <person name="Cheng J.F."/>
            <person name="Han C."/>
            <person name="Tapia R."/>
            <person name="Goodwin L.A."/>
            <person name="Pitluck S."/>
            <person name="Liolios K."/>
            <person name="Mavromatis K."/>
            <person name="Pagani I."/>
            <person name="Ivanova N."/>
            <person name="Mikhailova N."/>
            <person name="Pati A."/>
            <person name="Chen A."/>
            <person name="Palaniappan K."/>
            <person name="Rohde M."/>
            <person name="Tindall B.J."/>
            <person name="Detter J.C."/>
            <person name="Goker M."/>
            <person name="Woyke T."/>
            <person name="Bristow J."/>
            <person name="Eisen J.A."/>
            <person name="Markowitz V."/>
            <person name="Hugenholtz P."/>
            <person name="Klenk H.P."/>
            <person name="Kyrpides N.C."/>
        </authorList>
    </citation>
    <scope>NUCLEOTIDE SEQUENCE</scope>
    <source>
        <strain evidence="6">DSM 17368 / JCM 12287 / NRRL B-23963</strain>
    </source>
</reference>
<protein>
    <submittedName>
        <fullName evidence="5">Outer membrane assembly lipoprotein YfiO</fullName>
    </submittedName>
</protein>